<dbReference type="Gene3D" id="3.40.960.10">
    <property type="entry name" value="VSR Endonuclease"/>
    <property type="match status" value="1"/>
</dbReference>
<reference evidence="1 2" key="1">
    <citation type="submission" date="2018-06" db="EMBL/GenBank/DDBJ databases">
        <title>ACT-28, a chromosomally-encoded AmpC with carbapenemase activity from Enterobacter kobei.</title>
        <authorList>
            <person name="Jousset A.B."/>
            <person name="Oueslati S."/>
            <person name="Bernabeu S."/>
            <person name="Takissian J."/>
            <person name="Creton E."/>
            <person name="Vogel A."/>
            <person name="Cotellon G."/>
            <person name="Bonnin R.A."/>
            <person name="Dortet L."/>
            <person name="Naas T."/>
        </authorList>
    </citation>
    <scope>NUCLEOTIDE SEQUENCE [LARGE SCALE GENOMIC DNA]</scope>
    <source>
        <strain evidence="1 2">99B3</strain>
    </source>
</reference>
<evidence type="ECO:0000313" key="2">
    <source>
        <dbReference type="Proteomes" id="UP000251576"/>
    </source>
</evidence>
<dbReference type="AlphaFoldDB" id="A0A330G9M7"/>
<dbReference type="EMBL" id="QMDH01000030">
    <property type="protein sequence ID" value="RAZ65456.1"/>
    <property type="molecule type" value="Genomic_DNA"/>
</dbReference>
<dbReference type="RefSeq" id="WP_112781336.1">
    <property type="nucleotide sequence ID" value="NZ_CABMNQ010000030.1"/>
</dbReference>
<gene>
    <name evidence="1" type="ORF">DP202_16785</name>
</gene>
<sequence>MLLKPAALRTDGRTYQVFLPHIISELPERHSKRPSQWFKAALTRLQGAPTELQELCTPKLISGEWNHRTDWISAFDALALLACSPDSYQNDDLINEIEDKTGLKLPVPPGKSKHEALFGGLLIETLKRISETSGRQFSVITQKHFNGRRYRVDFLVTLQGIKRNAPTKTYIIEFDEAFHAEKRQRERDIERDRWFRKHEKTMELIRVEHEHQDNWLKCLEGIGEPRPIEHYYAHCIRVASEIRSKTERVITGESSKAAYDPARNCCSCLLKRGKRRLNELSGIMQDLNIPFTATDRLFVTRRSPSKYGL</sequence>
<protein>
    <submittedName>
        <fullName evidence="1">Uncharacterized protein</fullName>
    </submittedName>
</protein>
<organism evidence="1 2">
    <name type="scientific">Enterobacter cloacae</name>
    <dbReference type="NCBI Taxonomy" id="550"/>
    <lineage>
        <taxon>Bacteria</taxon>
        <taxon>Pseudomonadati</taxon>
        <taxon>Pseudomonadota</taxon>
        <taxon>Gammaproteobacteria</taxon>
        <taxon>Enterobacterales</taxon>
        <taxon>Enterobacteriaceae</taxon>
        <taxon>Enterobacter</taxon>
        <taxon>Enterobacter cloacae complex</taxon>
    </lineage>
</organism>
<comment type="caution">
    <text evidence="1">The sequence shown here is derived from an EMBL/GenBank/DDBJ whole genome shotgun (WGS) entry which is preliminary data.</text>
</comment>
<dbReference type="Proteomes" id="UP000251576">
    <property type="component" value="Unassembled WGS sequence"/>
</dbReference>
<accession>A0A330G9M7</accession>
<evidence type="ECO:0000313" key="1">
    <source>
        <dbReference type="EMBL" id="RAZ65456.1"/>
    </source>
</evidence>
<proteinExistence type="predicted"/>
<name>A0A330G9M7_ENTCL</name>